<dbReference type="PANTHER" id="PTHR42839:SF2">
    <property type="entry name" value="ISOCHORISMATE SYNTHASE ENTC"/>
    <property type="match status" value="1"/>
</dbReference>
<name>A0ABY4CEZ0_9BACT</name>
<protein>
    <submittedName>
        <fullName evidence="2">Chorismate-binding protein</fullName>
    </submittedName>
</protein>
<sequence length="273" mass="30619">MPPLLKASWQEPAKNDFSKALLQIQKRIHDGEIQKAVPVVFARSSQKVLREEKAQMILSLLKAPANLYVYGFWQSENGLLGATPEVLFDYSNQVLKTMALAGTCPKNEAAHRESLLADKKEMQEHGLVLEDILEVLKDLGEAKTRGPYIAELPTLYHLKTDIEIHCNQDPDFISLVNNLHPTPALGVAPRGFGYKWMKELPGQESRKAFGAPFALLTRKEALCLVAIRNLQWNNTECMIGSGCGVLAASELEREWQELYQKRLSVRKILGLEA</sequence>
<dbReference type="InterPro" id="IPR015890">
    <property type="entry name" value="Chorismate_C"/>
</dbReference>
<proteinExistence type="predicted"/>
<organism evidence="2 3">
    <name type="scientific">Bdellovibrio reynosensis</name>
    <dbReference type="NCBI Taxonomy" id="2835041"/>
    <lineage>
        <taxon>Bacteria</taxon>
        <taxon>Pseudomonadati</taxon>
        <taxon>Bdellovibrionota</taxon>
        <taxon>Bdellovibrionia</taxon>
        <taxon>Bdellovibrionales</taxon>
        <taxon>Pseudobdellovibrionaceae</taxon>
        <taxon>Bdellovibrio</taxon>
    </lineage>
</organism>
<accession>A0ABY4CEZ0</accession>
<dbReference type="Proteomes" id="UP000830116">
    <property type="component" value="Chromosome"/>
</dbReference>
<reference evidence="2" key="1">
    <citation type="submission" date="2022-03" db="EMBL/GenBank/DDBJ databases">
        <title>Genome Identification and Characterization of new species Bdellovibrio reynosense LBG001 sp. nov. from a Mexico soil sample.</title>
        <authorList>
            <person name="Camilli A."/>
            <person name="Ajao Y."/>
            <person name="Guo X."/>
        </authorList>
    </citation>
    <scope>NUCLEOTIDE SEQUENCE</scope>
    <source>
        <strain evidence="2">LBG001</strain>
    </source>
</reference>
<dbReference type="PANTHER" id="PTHR42839">
    <property type="entry name" value="ISOCHORISMATE SYNTHASE ENTC"/>
    <property type="match status" value="1"/>
</dbReference>
<evidence type="ECO:0000259" key="1">
    <source>
        <dbReference type="Pfam" id="PF00425"/>
    </source>
</evidence>
<keyword evidence="3" id="KW-1185">Reference proteome</keyword>
<evidence type="ECO:0000313" key="2">
    <source>
        <dbReference type="EMBL" id="UOF00775.1"/>
    </source>
</evidence>
<evidence type="ECO:0000313" key="3">
    <source>
        <dbReference type="Proteomes" id="UP000830116"/>
    </source>
</evidence>
<gene>
    <name evidence="2" type="ORF">MNR06_13815</name>
</gene>
<dbReference type="RefSeq" id="WP_243536949.1">
    <property type="nucleotide sequence ID" value="NZ_CP093442.1"/>
</dbReference>
<dbReference type="InterPro" id="IPR005801">
    <property type="entry name" value="ADC_synthase"/>
</dbReference>
<feature type="domain" description="Chorismate-utilising enzyme C-terminal" evidence="1">
    <location>
        <begin position="14"/>
        <end position="261"/>
    </location>
</feature>
<dbReference type="EMBL" id="CP093442">
    <property type="protein sequence ID" value="UOF00775.1"/>
    <property type="molecule type" value="Genomic_DNA"/>
</dbReference>
<dbReference type="Gene3D" id="3.60.120.10">
    <property type="entry name" value="Anthranilate synthase"/>
    <property type="match status" value="1"/>
</dbReference>
<dbReference type="Pfam" id="PF00425">
    <property type="entry name" value="Chorismate_bind"/>
    <property type="match status" value="1"/>
</dbReference>
<dbReference type="SUPFAM" id="SSF56322">
    <property type="entry name" value="ADC synthase"/>
    <property type="match status" value="1"/>
</dbReference>